<feature type="compositionally biased region" description="Acidic residues" evidence="2">
    <location>
        <begin position="390"/>
        <end position="405"/>
    </location>
</feature>
<protein>
    <submittedName>
        <fullName evidence="3">Uncharacterized protein</fullName>
    </submittedName>
</protein>
<reference evidence="3 4" key="1">
    <citation type="submission" date="2019-09" db="EMBL/GenBank/DDBJ databases">
        <title>A chromosome-level genome assembly of the Chinese tupelo Nyssa sinensis.</title>
        <authorList>
            <person name="Yang X."/>
            <person name="Kang M."/>
            <person name="Yang Y."/>
            <person name="Xiong H."/>
            <person name="Wang M."/>
            <person name="Zhang Z."/>
            <person name="Wang Z."/>
            <person name="Wu H."/>
            <person name="Ma T."/>
            <person name="Liu J."/>
            <person name="Xi Z."/>
        </authorList>
    </citation>
    <scope>NUCLEOTIDE SEQUENCE [LARGE SCALE GENOMIC DNA]</scope>
    <source>
        <strain evidence="3">J267</strain>
        <tissue evidence="3">Leaf</tissue>
    </source>
</reference>
<dbReference type="InterPro" id="IPR040348">
    <property type="entry name" value="POLAR-like"/>
</dbReference>
<sequence>MWQVLLAAAVAGSGFYAKRLLNINAEPIHVSEQTEQKCEQSEEQQHSDNDSSQHQVPISPCDDHNCDSSVFRFSSSGSRGGTGSRFGSKNARKQLGSSRGIRGNVEGFREIEVGKVEKQCGFVEGEGLVMDQRKSGKRFAVCLKKRRTNKNATGMCESCFSKDNSFYGWGLGVGMMCMMSAGKTEISRLNTAMDETVKVVQELKTELSKRKSSHNLHASNFEAGGKHTQKVLSKSSTENRGDVEVSAFPLTEEGECASSVITEEPLPEVLEIDQLEAELESELQKLPWCTKEASALEGRRSDISEIELSVEGKNESEGQTSSSYQINGVLPSELDQKLCHVLIEQQESQIVELESELHRANSKLHEKEAELQALKDCVKRLTEFSLATASDEESEAQVEGENSEEYYEKKMGPESKKSVVGLKRAMDFE</sequence>
<feature type="region of interest" description="Disordered" evidence="2">
    <location>
        <begin position="388"/>
        <end position="429"/>
    </location>
</feature>
<dbReference type="AlphaFoldDB" id="A0A5J4ZMB1"/>
<dbReference type="PANTHER" id="PTHR33476:SF4">
    <property type="entry name" value="POLAR LOCALIZATION DURING ASYMMETRIC DIVISION AND PROTEIN"/>
    <property type="match status" value="1"/>
</dbReference>
<dbReference type="OrthoDB" id="1657181at2759"/>
<evidence type="ECO:0000313" key="3">
    <source>
        <dbReference type="EMBL" id="KAA8518788.1"/>
    </source>
</evidence>
<feature type="compositionally biased region" description="Basic and acidic residues" evidence="2">
    <location>
        <begin position="406"/>
        <end position="417"/>
    </location>
</feature>
<feature type="region of interest" description="Disordered" evidence="2">
    <location>
        <begin position="32"/>
        <end position="59"/>
    </location>
</feature>
<gene>
    <name evidence="3" type="ORF">F0562_016438</name>
</gene>
<feature type="compositionally biased region" description="Basic and acidic residues" evidence="2">
    <location>
        <begin position="32"/>
        <end position="51"/>
    </location>
</feature>
<proteinExistence type="predicted"/>
<dbReference type="PANTHER" id="PTHR33476">
    <property type="entry name" value="EMB|CAB62613.1"/>
    <property type="match status" value="1"/>
</dbReference>
<dbReference type="EMBL" id="CM018050">
    <property type="protein sequence ID" value="KAA8518788.1"/>
    <property type="molecule type" value="Genomic_DNA"/>
</dbReference>
<feature type="region of interest" description="Disordered" evidence="2">
    <location>
        <begin position="72"/>
        <end position="98"/>
    </location>
</feature>
<evidence type="ECO:0000313" key="4">
    <source>
        <dbReference type="Proteomes" id="UP000325577"/>
    </source>
</evidence>
<accession>A0A5J4ZMB1</accession>
<keyword evidence="4" id="KW-1185">Reference proteome</keyword>
<evidence type="ECO:0000256" key="1">
    <source>
        <dbReference type="SAM" id="Coils"/>
    </source>
</evidence>
<keyword evidence="1" id="KW-0175">Coiled coil</keyword>
<dbReference type="GO" id="GO:0008356">
    <property type="term" value="P:asymmetric cell division"/>
    <property type="evidence" value="ECO:0007669"/>
    <property type="project" value="InterPro"/>
</dbReference>
<organism evidence="3 4">
    <name type="scientific">Nyssa sinensis</name>
    <dbReference type="NCBI Taxonomy" id="561372"/>
    <lineage>
        <taxon>Eukaryota</taxon>
        <taxon>Viridiplantae</taxon>
        <taxon>Streptophyta</taxon>
        <taxon>Embryophyta</taxon>
        <taxon>Tracheophyta</taxon>
        <taxon>Spermatophyta</taxon>
        <taxon>Magnoliopsida</taxon>
        <taxon>eudicotyledons</taxon>
        <taxon>Gunneridae</taxon>
        <taxon>Pentapetalae</taxon>
        <taxon>asterids</taxon>
        <taxon>Cornales</taxon>
        <taxon>Nyssaceae</taxon>
        <taxon>Nyssa</taxon>
    </lineage>
</organism>
<dbReference type="Proteomes" id="UP000325577">
    <property type="component" value="Linkage Group LG7"/>
</dbReference>
<name>A0A5J4ZMB1_9ASTE</name>
<feature type="coiled-coil region" evidence="1">
    <location>
        <begin position="343"/>
        <end position="377"/>
    </location>
</feature>
<evidence type="ECO:0000256" key="2">
    <source>
        <dbReference type="SAM" id="MobiDB-lite"/>
    </source>
</evidence>